<dbReference type="InterPro" id="IPR000835">
    <property type="entry name" value="HTH_MarR-typ"/>
</dbReference>
<proteinExistence type="predicted"/>
<evidence type="ECO:0000313" key="2">
    <source>
        <dbReference type="EMBL" id="MDT0305411.1"/>
    </source>
</evidence>
<evidence type="ECO:0000313" key="3">
    <source>
        <dbReference type="Proteomes" id="UP001183388"/>
    </source>
</evidence>
<gene>
    <name evidence="2" type="ORF">RM780_00320</name>
</gene>
<dbReference type="Proteomes" id="UP001183388">
    <property type="component" value="Unassembled WGS sequence"/>
</dbReference>
<accession>A0ABU2L1W8</accession>
<dbReference type="PANTHER" id="PTHR39515:SF2">
    <property type="entry name" value="HTH-TYPE TRANSCRIPTIONAL REGULATOR RV0880"/>
    <property type="match status" value="1"/>
</dbReference>
<name>A0ABU2L1W8_9ACTN</name>
<protein>
    <submittedName>
        <fullName evidence="2">MarR family transcriptional regulator</fullName>
    </submittedName>
</protein>
<feature type="domain" description="HTH marR-type" evidence="1">
    <location>
        <begin position="13"/>
        <end position="145"/>
    </location>
</feature>
<dbReference type="EMBL" id="JAVREN010000001">
    <property type="protein sequence ID" value="MDT0305411.1"/>
    <property type="molecule type" value="Genomic_DNA"/>
</dbReference>
<dbReference type="InterPro" id="IPR036390">
    <property type="entry name" value="WH_DNA-bd_sf"/>
</dbReference>
<dbReference type="SUPFAM" id="SSF46785">
    <property type="entry name" value="Winged helix' DNA-binding domain"/>
    <property type="match status" value="1"/>
</dbReference>
<dbReference type="Gene3D" id="1.10.10.10">
    <property type="entry name" value="Winged helix-like DNA-binding domain superfamily/Winged helix DNA-binding domain"/>
    <property type="match status" value="1"/>
</dbReference>
<reference evidence="3" key="1">
    <citation type="submission" date="2023-07" db="EMBL/GenBank/DDBJ databases">
        <title>30 novel species of actinomycetes from the DSMZ collection.</title>
        <authorList>
            <person name="Nouioui I."/>
        </authorList>
    </citation>
    <scope>NUCLEOTIDE SEQUENCE [LARGE SCALE GENOMIC DNA]</scope>
    <source>
        <strain evidence="3">DSM 44917</strain>
    </source>
</reference>
<dbReference type="InterPro" id="IPR052526">
    <property type="entry name" value="HTH-type_Bedaq_tolerance"/>
</dbReference>
<keyword evidence="3" id="KW-1185">Reference proteome</keyword>
<evidence type="ECO:0000259" key="1">
    <source>
        <dbReference type="PROSITE" id="PS50995"/>
    </source>
</evidence>
<sequence length="149" mass="16442">MPKPHATLDGPEDAAAVNTLRVAAQRLNRRMRHLSVDRTLTLSELSALGTLDRCGAMTPGELARKEHVQPPSMTRIITLLQERGLVALRPHPDDRRQKLVAATDQAEAMLKASRGKRNAWLAELAEGLDEDEWATLRAAAPILHKLAHL</sequence>
<organism evidence="2 3">
    <name type="scientific">Streptomyces boetiae</name>
    <dbReference type="NCBI Taxonomy" id="3075541"/>
    <lineage>
        <taxon>Bacteria</taxon>
        <taxon>Bacillati</taxon>
        <taxon>Actinomycetota</taxon>
        <taxon>Actinomycetes</taxon>
        <taxon>Kitasatosporales</taxon>
        <taxon>Streptomycetaceae</taxon>
        <taxon>Streptomyces</taxon>
    </lineage>
</organism>
<dbReference type="PROSITE" id="PS50995">
    <property type="entry name" value="HTH_MARR_2"/>
    <property type="match status" value="1"/>
</dbReference>
<dbReference type="PANTHER" id="PTHR39515">
    <property type="entry name" value="CONSERVED PROTEIN"/>
    <property type="match status" value="1"/>
</dbReference>
<dbReference type="Pfam" id="PF01047">
    <property type="entry name" value="MarR"/>
    <property type="match status" value="1"/>
</dbReference>
<comment type="caution">
    <text evidence="2">The sequence shown here is derived from an EMBL/GenBank/DDBJ whole genome shotgun (WGS) entry which is preliminary data.</text>
</comment>
<dbReference type="SMART" id="SM00347">
    <property type="entry name" value="HTH_MARR"/>
    <property type="match status" value="1"/>
</dbReference>
<dbReference type="PRINTS" id="PR00598">
    <property type="entry name" value="HTHMARR"/>
</dbReference>
<dbReference type="InterPro" id="IPR036388">
    <property type="entry name" value="WH-like_DNA-bd_sf"/>
</dbReference>